<protein>
    <submittedName>
        <fullName evidence="1">Uncharacterized protein</fullName>
    </submittedName>
</protein>
<dbReference type="EMBL" id="MW358928">
    <property type="protein sequence ID" value="QQK88307.1"/>
    <property type="molecule type" value="Genomic_DNA"/>
</dbReference>
<organism evidence="1 2">
    <name type="scientific">Providencia phage PSTRCR_120</name>
    <dbReference type="NCBI Taxonomy" id="2800826"/>
    <lineage>
        <taxon>Viruses</taxon>
        <taxon>Duplodnaviria</taxon>
        <taxon>Heunggongvirae</taxon>
        <taxon>Uroviricota</taxon>
        <taxon>Caudoviricetes</taxon>
        <taxon>Autographivirales</taxon>
        <taxon>Autotranscriptaviridae</taxon>
        <taxon>Studiervirinae</taxon>
        <taxon>Solymavirus</taxon>
        <taxon>Solymavirus PSTRCR120</taxon>
    </lineage>
</organism>
<keyword evidence="2" id="KW-1185">Reference proteome</keyword>
<proteinExistence type="predicted"/>
<evidence type="ECO:0000313" key="1">
    <source>
        <dbReference type="EMBL" id="QQK88307.1"/>
    </source>
</evidence>
<dbReference type="Proteomes" id="UP000595268">
    <property type="component" value="Segment"/>
</dbReference>
<reference evidence="1 2" key="1">
    <citation type="submission" date="2020-12" db="EMBL/GenBank/DDBJ databases">
        <authorList>
            <person name="Rakov C."/>
            <person name="Alkalay-Oren S."/>
            <person name="Coppenhagen-Glazer S."/>
            <person name="Hazan R."/>
        </authorList>
    </citation>
    <scope>NUCLEOTIDE SEQUENCE [LARGE SCALE GENOMIC DNA]</scope>
</reference>
<sequence>MNKTKPIDNNYQLTLRGFFFACKYLRDNNVMTNDELKAFERFPYGRREDYISIVQRANKLRNEAHRKALVINSLK</sequence>
<evidence type="ECO:0000313" key="2">
    <source>
        <dbReference type="Proteomes" id="UP000595268"/>
    </source>
</evidence>
<accession>A0A7U3WDW1</accession>
<name>A0A7U3WDW1_9CAUD</name>